<sequence length="190" mass="21295">MRRLLGPEKNRVEEGHGELVLRFLRRASCNLRTPYFVKIPSRKLVGKDRVAVIAKQLNDFIYLYNRETELYSDSVERPGAIPTLLFQQFLSVASEQDLEEVLTLQTRLYKCAHIFLGRCGPPVGRLRSLGLLGSLPLPNDAKLIDCECTRKCIRSASKDLKQPSSLPICAENSMASGAPYEVKSPSELST</sequence>
<dbReference type="Proteomes" id="UP000792457">
    <property type="component" value="Unassembled WGS sequence"/>
</dbReference>
<evidence type="ECO:0000313" key="2">
    <source>
        <dbReference type="Proteomes" id="UP000792457"/>
    </source>
</evidence>
<protein>
    <submittedName>
        <fullName evidence="1">Uncharacterized protein</fullName>
    </submittedName>
</protein>
<evidence type="ECO:0000313" key="1">
    <source>
        <dbReference type="EMBL" id="KAG8235259.1"/>
    </source>
</evidence>
<reference evidence="1" key="2">
    <citation type="submission" date="2017-10" db="EMBL/GenBank/DDBJ databases">
        <title>Ladona fulva Genome sequencing and assembly.</title>
        <authorList>
            <person name="Murali S."/>
            <person name="Richards S."/>
            <person name="Bandaranaike D."/>
            <person name="Bellair M."/>
            <person name="Blankenburg K."/>
            <person name="Chao H."/>
            <person name="Dinh H."/>
            <person name="Doddapaneni H."/>
            <person name="Dugan-Rocha S."/>
            <person name="Elkadiri S."/>
            <person name="Gnanaolivu R."/>
            <person name="Hernandez B."/>
            <person name="Skinner E."/>
            <person name="Javaid M."/>
            <person name="Lee S."/>
            <person name="Li M."/>
            <person name="Ming W."/>
            <person name="Munidasa M."/>
            <person name="Muniz J."/>
            <person name="Nguyen L."/>
            <person name="Hughes D."/>
            <person name="Osuji N."/>
            <person name="Pu L.-L."/>
            <person name="Puazo M."/>
            <person name="Qu C."/>
            <person name="Quiroz J."/>
            <person name="Raj R."/>
            <person name="Weissenberger G."/>
            <person name="Xin Y."/>
            <person name="Zou X."/>
            <person name="Han Y."/>
            <person name="Worley K."/>
            <person name="Muzny D."/>
            <person name="Gibbs R."/>
        </authorList>
    </citation>
    <scope>NUCLEOTIDE SEQUENCE</scope>
    <source>
        <strain evidence="1">Sampled in the wild</strain>
    </source>
</reference>
<keyword evidence="2" id="KW-1185">Reference proteome</keyword>
<accession>A0A8K0KJ84</accession>
<dbReference type="AlphaFoldDB" id="A0A8K0KJ84"/>
<name>A0A8K0KJ84_LADFU</name>
<organism evidence="1 2">
    <name type="scientific">Ladona fulva</name>
    <name type="common">Scarce chaser dragonfly</name>
    <name type="synonym">Libellula fulva</name>
    <dbReference type="NCBI Taxonomy" id="123851"/>
    <lineage>
        <taxon>Eukaryota</taxon>
        <taxon>Metazoa</taxon>
        <taxon>Ecdysozoa</taxon>
        <taxon>Arthropoda</taxon>
        <taxon>Hexapoda</taxon>
        <taxon>Insecta</taxon>
        <taxon>Pterygota</taxon>
        <taxon>Palaeoptera</taxon>
        <taxon>Odonata</taxon>
        <taxon>Epiprocta</taxon>
        <taxon>Anisoptera</taxon>
        <taxon>Libelluloidea</taxon>
        <taxon>Libellulidae</taxon>
        <taxon>Ladona</taxon>
    </lineage>
</organism>
<dbReference type="EMBL" id="KZ308894">
    <property type="protein sequence ID" value="KAG8235259.1"/>
    <property type="molecule type" value="Genomic_DNA"/>
</dbReference>
<reference evidence="1" key="1">
    <citation type="submission" date="2013-04" db="EMBL/GenBank/DDBJ databases">
        <authorList>
            <person name="Qu J."/>
            <person name="Murali S.C."/>
            <person name="Bandaranaike D."/>
            <person name="Bellair M."/>
            <person name="Blankenburg K."/>
            <person name="Chao H."/>
            <person name="Dinh H."/>
            <person name="Doddapaneni H."/>
            <person name="Downs B."/>
            <person name="Dugan-Rocha S."/>
            <person name="Elkadiri S."/>
            <person name="Gnanaolivu R.D."/>
            <person name="Hernandez B."/>
            <person name="Javaid M."/>
            <person name="Jayaseelan J.C."/>
            <person name="Lee S."/>
            <person name="Li M."/>
            <person name="Ming W."/>
            <person name="Munidasa M."/>
            <person name="Muniz J."/>
            <person name="Nguyen L."/>
            <person name="Ongeri F."/>
            <person name="Osuji N."/>
            <person name="Pu L.-L."/>
            <person name="Puazo M."/>
            <person name="Qu C."/>
            <person name="Quiroz J."/>
            <person name="Raj R."/>
            <person name="Weissenberger G."/>
            <person name="Xin Y."/>
            <person name="Zou X."/>
            <person name="Han Y."/>
            <person name="Richards S."/>
            <person name="Worley K."/>
            <person name="Muzny D."/>
            <person name="Gibbs R."/>
        </authorList>
    </citation>
    <scope>NUCLEOTIDE SEQUENCE</scope>
    <source>
        <strain evidence="1">Sampled in the wild</strain>
    </source>
</reference>
<comment type="caution">
    <text evidence="1">The sequence shown here is derived from an EMBL/GenBank/DDBJ whole genome shotgun (WGS) entry which is preliminary data.</text>
</comment>
<gene>
    <name evidence="1" type="ORF">J437_LFUL014259</name>
</gene>
<proteinExistence type="predicted"/>
<dbReference type="OrthoDB" id="2016263at2759"/>